<proteinExistence type="predicted"/>
<comment type="caution">
    <text evidence="1">The sequence shown here is derived from an EMBL/GenBank/DDBJ whole genome shotgun (WGS) entry which is preliminary data.</text>
</comment>
<organism evidence="1 2">
    <name type="scientific">Aeromicrobium ginsengisoli</name>
    <dbReference type="NCBI Taxonomy" id="363867"/>
    <lineage>
        <taxon>Bacteria</taxon>
        <taxon>Bacillati</taxon>
        <taxon>Actinomycetota</taxon>
        <taxon>Actinomycetes</taxon>
        <taxon>Propionibacteriales</taxon>
        <taxon>Nocardioidaceae</taxon>
        <taxon>Aeromicrobium</taxon>
    </lineage>
</organism>
<dbReference type="AlphaFoldDB" id="A0A5M4FFJ9"/>
<dbReference type="EMBL" id="SDPQ02000002">
    <property type="protein sequence ID" value="KAA1397593.1"/>
    <property type="molecule type" value="Genomic_DNA"/>
</dbReference>
<protein>
    <recommendedName>
        <fullName evidence="3">TOMM leader peptide-binding protein</fullName>
    </recommendedName>
</protein>
<gene>
    <name evidence="1" type="ORF">ESP70_009515</name>
</gene>
<accession>A0A5M4FFJ9</accession>
<dbReference type="RefSeq" id="WP_149689041.1">
    <property type="nucleotide sequence ID" value="NZ_SDPQ02000002.1"/>
</dbReference>
<sequence length="295" mass="31814">MAFRPALRPGAPLLRRDATHLQVGTSPGIVIADRPGLLDLLRLFDGARDVDRLAALARDTIPELAAPVVEILGELRSAGVVFDATRWSTADVRGLDAEARHADFGGEDPARLRHRQAYGVALHADAGSRRLTEIVQSTLADAGISRFAPDQPDLLVIASCGEPARTVFEQPAQLGIDHLPIVIDEDRVRIGPLVRPGHTPCVSCHDLHRADWDRAWPALVHQLGRHTASMTPPAVDAVTTHAAALEVAVEVLAHADGRRSRTLGRCLVVGPGHDERDSWPLAFHHACTCDLLRAA</sequence>
<dbReference type="Gene3D" id="3.40.50.720">
    <property type="entry name" value="NAD(P)-binding Rossmann-like Domain"/>
    <property type="match status" value="1"/>
</dbReference>
<evidence type="ECO:0000313" key="1">
    <source>
        <dbReference type="EMBL" id="KAA1397593.1"/>
    </source>
</evidence>
<evidence type="ECO:0008006" key="3">
    <source>
        <dbReference type="Google" id="ProtNLM"/>
    </source>
</evidence>
<name>A0A5M4FFJ9_9ACTN</name>
<evidence type="ECO:0000313" key="2">
    <source>
        <dbReference type="Proteomes" id="UP000380867"/>
    </source>
</evidence>
<dbReference type="Proteomes" id="UP000380867">
    <property type="component" value="Unassembled WGS sequence"/>
</dbReference>
<keyword evidence="2" id="KW-1185">Reference proteome</keyword>
<dbReference type="OrthoDB" id="4426339at2"/>
<reference evidence="1" key="1">
    <citation type="submission" date="2019-09" db="EMBL/GenBank/DDBJ databases">
        <authorList>
            <person name="Li J."/>
        </authorList>
    </citation>
    <scope>NUCLEOTIDE SEQUENCE [LARGE SCALE GENOMIC DNA]</scope>
    <source>
        <strain evidence="1">JCM 14732</strain>
    </source>
</reference>